<comment type="caution">
    <text evidence="2">The sequence shown here is derived from an EMBL/GenBank/DDBJ whole genome shotgun (WGS) entry which is preliminary data.</text>
</comment>
<gene>
    <name evidence="2" type="ORF">HQ35_05060</name>
</gene>
<dbReference type="Pfam" id="PF11297">
    <property type="entry name" value="DUF3098"/>
    <property type="match status" value="1"/>
</dbReference>
<dbReference type="EMBL" id="JQJD01000034">
    <property type="protein sequence ID" value="KGN80887.1"/>
    <property type="molecule type" value="Genomic_DNA"/>
</dbReference>
<feature type="transmembrane region" description="Helical" evidence="1">
    <location>
        <begin position="14"/>
        <end position="34"/>
    </location>
</feature>
<name>A0A0A2ETB5_PORCN</name>
<dbReference type="InterPro" id="IPR021448">
    <property type="entry name" value="DUF3098"/>
</dbReference>
<accession>A0A0A2ETB5</accession>
<proteinExistence type="predicted"/>
<evidence type="ECO:0000256" key="1">
    <source>
        <dbReference type="SAM" id="Phobius"/>
    </source>
</evidence>
<reference evidence="2 3" key="1">
    <citation type="submission" date="2014-08" db="EMBL/GenBank/DDBJ databases">
        <title>Porphyromonas cangingivalis strain:COT-109_OH1386 Genome sequencing.</title>
        <authorList>
            <person name="Wallis C."/>
            <person name="Deusch O."/>
            <person name="O'Flynn C."/>
            <person name="Davis I."/>
            <person name="Jospin G."/>
            <person name="Darling A.E."/>
            <person name="Coil D.A."/>
            <person name="Alexiev A."/>
            <person name="Horsfall A."/>
            <person name="Kirkwood N."/>
            <person name="Harris S."/>
            <person name="Eisen J.A."/>
        </authorList>
    </citation>
    <scope>NUCLEOTIDE SEQUENCE [LARGE SCALE GENOMIC DNA]</scope>
    <source>
        <strain evidence="3">COT-109 OH1386</strain>
    </source>
</reference>
<keyword evidence="1" id="KW-0472">Membrane</keyword>
<dbReference type="RefSeq" id="WP_036851543.1">
    <property type="nucleotide sequence ID" value="NZ_JQJD01000034.1"/>
</dbReference>
<dbReference type="AlphaFoldDB" id="A0A0A2ETB5"/>
<keyword evidence="1" id="KW-0812">Transmembrane</keyword>
<keyword evidence="3" id="KW-1185">Reference proteome</keyword>
<dbReference type="STRING" id="36874.HQ34_08600"/>
<sequence length="90" mass="10032">MQEKSYKLYTFKKANIYIFLVSMFLVVLGYILMAGGTSPDGVSFNPEVFSFTRITVAPILCTLGYAGILLAILWRGKKKEAVGDNTENKE</sequence>
<evidence type="ECO:0000313" key="3">
    <source>
        <dbReference type="Proteomes" id="UP000030125"/>
    </source>
</evidence>
<evidence type="ECO:0000313" key="2">
    <source>
        <dbReference type="EMBL" id="KGN80887.1"/>
    </source>
</evidence>
<organism evidence="2 3">
    <name type="scientific">Porphyromonas cangingivalis</name>
    <dbReference type="NCBI Taxonomy" id="36874"/>
    <lineage>
        <taxon>Bacteria</taxon>
        <taxon>Pseudomonadati</taxon>
        <taxon>Bacteroidota</taxon>
        <taxon>Bacteroidia</taxon>
        <taxon>Bacteroidales</taxon>
        <taxon>Porphyromonadaceae</taxon>
        <taxon>Porphyromonas</taxon>
    </lineage>
</organism>
<dbReference type="OrthoDB" id="963379at2"/>
<dbReference type="Proteomes" id="UP000030125">
    <property type="component" value="Unassembled WGS sequence"/>
</dbReference>
<evidence type="ECO:0008006" key="4">
    <source>
        <dbReference type="Google" id="ProtNLM"/>
    </source>
</evidence>
<keyword evidence="1" id="KW-1133">Transmembrane helix</keyword>
<feature type="transmembrane region" description="Helical" evidence="1">
    <location>
        <begin position="54"/>
        <end position="74"/>
    </location>
</feature>
<protein>
    <recommendedName>
        <fullName evidence="4">DUF3098 domain-containing protein</fullName>
    </recommendedName>
</protein>